<protein>
    <submittedName>
        <fullName evidence="2">Uncharacterized protein</fullName>
    </submittedName>
</protein>
<feature type="region of interest" description="Disordered" evidence="1">
    <location>
        <begin position="41"/>
        <end position="70"/>
    </location>
</feature>
<evidence type="ECO:0000256" key="1">
    <source>
        <dbReference type="SAM" id="MobiDB-lite"/>
    </source>
</evidence>
<feature type="non-terminal residue" evidence="2">
    <location>
        <position position="70"/>
    </location>
</feature>
<organism evidence="2 3">
    <name type="scientific">Iphiclides podalirius</name>
    <name type="common">scarce swallowtail</name>
    <dbReference type="NCBI Taxonomy" id="110791"/>
    <lineage>
        <taxon>Eukaryota</taxon>
        <taxon>Metazoa</taxon>
        <taxon>Ecdysozoa</taxon>
        <taxon>Arthropoda</taxon>
        <taxon>Hexapoda</taxon>
        <taxon>Insecta</taxon>
        <taxon>Pterygota</taxon>
        <taxon>Neoptera</taxon>
        <taxon>Endopterygota</taxon>
        <taxon>Lepidoptera</taxon>
        <taxon>Glossata</taxon>
        <taxon>Ditrysia</taxon>
        <taxon>Papilionoidea</taxon>
        <taxon>Papilionidae</taxon>
        <taxon>Papilioninae</taxon>
        <taxon>Iphiclides</taxon>
    </lineage>
</organism>
<name>A0ABN8HQU6_9NEOP</name>
<proteinExistence type="predicted"/>
<dbReference type="EMBL" id="OW152822">
    <property type="protein sequence ID" value="CAH2037326.1"/>
    <property type="molecule type" value="Genomic_DNA"/>
</dbReference>
<dbReference type="Proteomes" id="UP000837857">
    <property type="component" value="Chromosome 10"/>
</dbReference>
<sequence length="70" mass="7577">MELYGNGDAKRFVRPHDVFATSTGCGENRTSTETVGCLAKQMRRRSQTNTTGASRANVDSGAATRPDDVR</sequence>
<accession>A0ABN8HQU6</accession>
<gene>
    <name evidence="2" type="ORF">IPOD504_LOCUS1120</name>
</gene>
<evidence type="ECO:0000313" key="3">
    <source>
        <dbReference type="Proteomes" id="UP000837857"/>
    </source>
</evidence>
<reference evidence="2" key="1">
    <citation type="submission" date="2022-03" db="EMBL/GenBank/DDBJ databases">
        <authorList>
            <person name="Martin H S."/>
        </authorList>
    </citation>
    <scope>NUCLEOTIDE SEQUENCE</scope>
</reference>
<evidence type="ECO:0000313" key="2">
    <source>
        <dbReference type="EMBL" id="CAH2037326.1"/>
    </source>
</evidence>
<keyword evidence="3" id="KW-1185">Reference proteome</keyword>